<dbReference type="RefSeq" id="WP_290706070.1">
    <property type="nucleotide sequence ID" value="NZ_BAAAVS010000060.1"/>
</dbReference>
<keyword evidence="2" id="KW-1185">Reference proteome</keyword>
<evidence type="ECO:0008006" key="3">
    <source>
        <dbReference type="Google" id="ProtNLM"/>
    </source>
</evidence>
<comment type="caution">
    <text evidence="1">The sequence shown here is derived from an EMBL/GenBank/DDBJ whole genome shotgun (WGS) entry which is preliminary data.</text>
</comment>
<dbReference type="Proteomes" id="UP001501035">
    <property type="component" value="Unassembled WGS sequence"/>
</dbReference>
<reference evidence="2" key="1">
    <citation type="journal article" date="2019" name="Int. J. Syst. Evol. Microbiol.">
        <title>The Global Catalogue of Microorganisms (GCM) 10K type strain sequencing project: providing services to taxonomists for standard genome sequencing and annotation.</title>
        <authorList>
            <consortium name="The Broad Institute Genomics Platform"/>
            <consortium name="The Broad Institute Genome Sequencing Center for Infectious Disease"/>
            <person name="Wu L."/>
            <person name="Ma J."/>
        </authorList>
    </citation>
    <scope>NUCLEOTIDE SEQUENCE [LARGE SCALE GENOMIC DNA]</scope>
    <source>
        <strain evidence="2">JCM 14234</strain>
    </source>
</reference>
<gene>
    <name evidence="1" type="ORF">GCM10010528_29940</name>
</gene>
<sequence>MTPYPRDAYGLIRRAAANAVDISDHELRTSVVSGRLLRLTPGVFVEPSNEFDGPAGRDRFFRLRSIAVATSDADRDLALSHTSAATMHGLALLRPDQRCVHLTNGLGAGGRIRAGRHVHSAPLTPGETVRIEGVAVTSLARTAVDVAIMGDFAQALTAFDGALRSTADRDIMGCTLAARRRGIRAAQRALPLATNSSESVGESWSRAQMIDAKIPPPTLQQSFRCAGGNYRVDFWWEAHRLIGEFDGAIKYGQSRRPGESIEQTVMREKRREDELRALGYLVLRWTWDDLRTGKMVPLLRSWINRPAEQHHSHRAAPIGAAR</sequence>
<evidence type="ECO:0000313" key="1">
    <source>
        <dbReference type="EMBL" id="GAA3048831.1"/>
    </source>
</evidence>
<accession>A0ABP6LQ29</accession>
<protein>
    <recommendedName>
        <fullName evidence="3">Transcriptional regulator, AbiEi antitoxin, Type IV TA system</fullName>
    </recommendedName>
</protein>
<proteinExistence type="predicted"/>
<evidence type="ECO:0000313" key="2">
    <source>
        <dbReference type="Proteomes" id="UP001501035"/>
    </source>
</evidence>
<dbReference type="EMBL" id="BAAAVS010000060">
    <property type="protein sequence ID" value="GAA3048831.1"/>
    <property type="molecule type" value="Genomic_DNA"/>
</dbReference>
<organism evidence="1 2">
    <name type="scientific">Gordonia defluvii</name>
    <dbReference type="NCBI Taxonomy" id="283718"/>
    <lineage>
        <taxon>Bacteria</taxon>
        <taxon>Bacillati</taxon>
        <taxon>Actinomycetota</taxon>
        <taxon>Actinomycetes</taxon>
        <taxon>Mycobacteriales</taxon>
        <taxon>Gordoniaceae</taxon>
        <taxon>Gordonia</taxon>
    </lineage>
</organism>
<name>A0ABP6LQ29_9ACTN</name>